<protein>
    <submittedName>
        <fullName evidence="1">Uncharacterized protein</fullName>
    </submittedName>
</protein>
<proteinExistence type="predicted"/>
<reference evidence="1" key="1">
    <citation type="submission" date="2018-02" db="EMBL/GenBank/DDBJ databases">
        <title>Rhizophora mucronata_Transcriptome.</title>
        <authorList>
            <person name="Meera S.P."/>
            <person name="Sreeshan A."/>
            <person name="Augustine A."/>
        </authorList>
    </citation>
    <scope>NUCLEOTIDE SEQUENCE</scope>
    <source>
        <tissue evidence="1">Leaf</tissue>
    </source>
</reference>
<sequence>MDFLFLPEKSLNPPQTHLPNFLSLTQAKKTHPYIRFC</sequence>
<evidence type="ECO:0000313" key="1">
    <source>
        <dbReference type="EMBL" id="MBW80814.1"/>
    </source>
</evidence>
<organism evidence="1">
    <name type="scientific">Rhizophora mucronata</name>
    <name type="common">Asiatic mangrove</name>
    <dbReference type="NCBI Taxonomy" id="61149"/>
    <lineage>
        <taxon>Eukaryota</taxon>
        <taxon>Viridiplantae</taxon>
        <taxon>Streptophyta</taxon>
        <taxon>Embryophyta</taxon>
        <taxon>Tracheophyta</taxon>
        <taxon>Spermatophyta</taxon>
        <taxon>Magnoliopsida</taxon>
        <taxon>eudicotyledons</taxon>
        <taxon>Gunneridae</taxon>
        <taxon>Pentapetalae</taxon>
        <taxon>rosids</taxon>
        <taxon>fabids</taxon>
        <taxon>Malpighiales</taxon>
        <taxon>Rhizophoraceae</taxon>
        <taxon>Rhizophora</taxon>
    </lineage>
</organism>
<name>A0A2P2IHV1_RHIMU</name>
<dbReference type="AlphaFoldDB" id="A0A2P2IHV1"/>
<dbReference type="EMBL" id="GGEC01000331">
    <property type="protein sequence ID" value="MBW80814.1"/>
    <property type="molecule type" value="Transcribed_RNA"/>
</dbReference>
<accession>A0A2P2IHV1</accession>